<evidence type="ECO:0000256" key="1">
    <source>
        <dbReference type="SAM" id="MobiDB-lite"/>
    </source>
</evidence>
<reference evidence="2 3" key="1">
    <citation type="journal article" date="2015" name="Nature">
        <title>rRNA introns, odd ribosomes, and small enigmatic genomes across a large radiation of phyla.</title>
        <authorList>
            <person name="Brown C.T."/>
            <person name="Hug L.A."/>
            <person name="Thomas B.C."/>
            <person name="Sharon I."/>
            <person name="Castelle C.J."/>
            <person name="Singh A."/>
            <person name="Wilkins M.J."/>
            <person name="Williams K.H."/>
            <person name="Banfield J.F."/>
        </authorList>
    </citation>
    <scope>NUCLEOTIDE SEQUENCE [LARGE SCALE GENOMIC DNA]</scope>
</reference>
<comment type="caution">
    <text evidence="2">The sequence shown here is derived from an EMBL/GenBank/DDBJ whole genome shotgun (WGS) entry which is preliminary data.</text>
</comment>
<dbReference type="Proteomes" id="UP000034705">
    <property type="component" value="Unassembled WGS sequence"/>
</dbReference>
<gene>
    <name evidence="2" type="ORF">UX45_C0006G0009</name>
</gene>
<protein>
    <submittedName>
        <fullName evidence="2">Uncharacterized protein</fullName>
    </submittedName>
</protein>
<evidence type="ECO:0000313" key="2">
    <source>
        <dbReference type="EMBL" id="KKU33957.1"/>
    </source>
</evidence>
<dbReference type="EMBL" id="LCMG01000006">
    <property type="protein sequence ID" value="KKU33957.1"/>
    <property type="molecule type" value="Genomic_DNA"/>
</dbReference>
<sequence length="180" mass="20607">MDPVNLKTEQESPVIPEQLLRGKETGPSHDVLVPKRKEATSEKHRGPEESLKQVEATLIPSLESATKHTSATVIVAPPKDRLEKEIESVLEEDLADMYKSLPLEKQKEFREEGEKTAAAIRVLATHAKKHARKILHLIKRWLRLIPSVNRFFLEQEAKIKTDKIVLVAEEEDRRKEQKIT</sequence>
<evidence type="ECO:0000313" key="3">
    <source>
        <dbReference type="Proteomes" id="UP000034705"/>
    </source>
</evidence>
<dbReference type="AlphaFoldDB" id="A0A0G1PMN6"/>
<accession>A0A0G1PMN6</accession>
<organism evidence="2 3">
    <name type="scientific">Candidatus Uhrbacteria bacterium GW2011_GWF2_46_218</name>
    <dbReference type="NCBI Taxonomy" id="1619001"/>
    <lineage>
        <taxon>Bacteria</taxon>
        <taxon>Candidatus Uhriibacteriota</taxon>
    </lineage>
</organism>
<feature type="compositionally biased region" description="Basic and acidic residues" evidence="1">
    <location>
        <begin position="20"/>
        <end position="51"/>
    </location>
</feature>
<feature type="region of interest" description="Disordered" evidence="1">
    <location>
        <begin position="1"/>
        <end position="51"/>
    </location>
</feature>
<name>A0A0G1PMN6_9BACT</name>
<proteinExistence type="predicted"/>